<evidence type="ECO:0000256" key="4">
    <source>
        <dbReference type="ARBA" id="ARBA00042380"/>
    </source>
</evidence>
<dbReference type="PANTHER" id="PTHR46402:SF2">
    <property type="entry name" value="HISTONE-LYSINE N-TRIMETHYLTRANSFERASE SMYD5"/>
    <property type="match status" value="1"/>
</dbReference>
<dbReference type="InterPro" id="IPR046341">
    <property type="entry name" value="SET_dom_sf"/>
</dbReference>
<dbReference type="Gene3D" id="1.10.220.160">
    <property type="match status" value="1"/>
</dbReference>
<dbReference type="InterPro" id="IPR001214">
    <property type="entry name" value="SET_dom"/>
</dbReference>
<dbReference type="Proteomes" id="UP000076871">
    <property type="component" value="Unassembled WGS sequence"/>
</dbReference>
<name>A0A165B5B3_9APHY</name>
<dbReference type="PANTHER" id="PTHR46402">
    <property type="entry name" value="SET AND MYND DOMAIN-CONTAINING PROTEIN 5"/>
    <property type="match status" value="1"/>
</dbReference>
<dbReference type="InParanoid" id="A0A165B5B3"/>
<keyword evidence="1" id="KW-0489">Methyltransferase</keyword>
<comment type="catalytic activity">
    <reaction evidence="6">
        <text>L-lysyl-[histone] + S-adenosyl-L-methionine = N(6)-methyl-L-lysyl-[histone] + S-adenosyl-L-homocysteine + H(+)</text>
        <dbReference type="Rhea" id="RHEA:10024"/>
        <dbReference type="Rhea" id="RHEA-COMP:9845"/>
        <dbReference type="Rhea" id="RHEA-COMP:9846"/>
        <dbReference type="ChEBI" id="CHEBI:15378"/>
        <dbReference type="ChEBI" id="CHEBI:29969"/>
        <dbReference type="ChEBI" id="CHEBI:57856"/>
        <dbReference type="ChEBI" id="CHEBI:59789"/>
        <dbReference type="ChEBI" id="CHEBI:61929"/>
    </reaction>
    <physiologicalReaction direction="left-to-right" evidence="6">
        <dbReference type="Rhea" id="RHEA:10025"/>
    </physiologicalReaction>
</comment>
<evidence type="ECO:0000256" key="2">
    <source>
        <dbReference type="ARBA" id="ARBA00022679"/>
    </source>
</evidence>
<dbReference type="EMBL" id="KV427690">
    <property type="protein sequence ID" value="KZT00270.1"/>
    <property type="molecule type" value="Genomic_DNA"/>
</dbReference>
<dbReference type="SUPFAM" id="SSF82199">
    <property type="entry name" value="SET domain"/>
    <property type="match status" value="2"/>
</dbReference>
<organism evidence="8 9">
    <name type="scientific">Laetiporus sulphureus 93-53</name>
    <dbReference type="NCBI Taxonomy" id="1314785"/>
    <lineage>
        <taxon>Eukaryota</taxon>
        <taxon>Fungi</taxon>
        <taxon>Dikarya</taxon>
        <taxon>Basidiomycota</taxon>
        <taxon>Agaricomycotina</taxon>
        <taxon>Agaricomycetes</taxon>
        <taxon>Polyporales</taxon>
        <taxon>Laetiporus</taxon>
    </lineage>
</organism>
<dbReference type="AlphaFoldDB" id="A0A165B5B3"/>
<dbReference type="Gene3D" id="2.170.270.10">
    <property type="entry name" value="SET domain"/>
    <property type="match status" value="1"/>
</dbReference>
<evidence type="ECO:0000256" key="3">
    <source>
        <dbReference type="ARBA" id="ARBA00022691"/>
    </source>
</evidence>
<dbReference type="GO" id="GO:0032259">
    <property type="term" value="P:methylation"/>
    <property type="evidence" value="ECO:0007669"/>
    <property type="project" value="UniProtKB-KW"/>
</dbReference>
<dbReference type="PROSITE" id="PS50280">
    <property type="entry name" value="SET"/>
    <property type="match status" value="1"/>
</dbReference>
<keyword evidence="2" id="KW-0808">Transferase</keyword>
<protein>
    <recommendedName>
        <fullName evidence="5">Histone-lysine N-methyltransferase SET5</fullName>
    </recommendedName>
    <alternativeName>
        <fullName evidence="4">SET domain-containing protein 5</fullName>
    </alternativeName>
</protein>
<dbReference type="STRING" id="1314785.A0A165B5B3"/>
<evidence type="ECO:0000256" key="6">
    <source>
        <dbReference type="ARBA" id="ARBA00048619"/>
    </source>
</evidence>
<dbReference type="Gene3D" id="6.10.140.2220">
    <property type="match status" value="1"/>
</dbReference>
<dbReference type="RefSeq" id="XP_040758010.1">
    <property type="nucleotide sequence ID" value="XM_040905987.1"/>
</dbReference>
<dbReference type="GO" id="GO:0042799">
    <property type="term" value="F:histone H4K20 methyltransferase activity"/>
    <property type="evidence" value="ECO:0007669"/>
    <property type="project" value="TreeGrafter"/>
</dbReference>
<dbReference type="GeneID" id="63823016"/>
<dbReference type="OrthoDB" id="438641at2759"/>
<dbReference type="CDD" id="cd20071">
    <property type="entry name" value="SET_SMYD"/>
    <property type="match status" value="1"/>
</dbReference>
<proteinExistence type="predicted"/>
<sequence length="436" mass="48591">MTAVLPSEDELKQALIALRAENPSLGIAKLHTLLLSRNPTWTVGEKRTRRILQNEGLTLVQNQKSGASQKDGSGPGHDLPSSTVIEGLDISKWTLKVEVKYFSRNKGKGLVAKERIKEGETVWKEDPFILAPEWDVYDLQAASLACAHCSTPLKESSLIISCPASTSRSPCTARFCNRLCLTRSARTHPLLCPSQNPASIQLLTFARKIGWMALHALAQCTARILLTYQQDESAWREDWKFIQSLAKLGMEDRAKGEWMKGAEPDRETWKKAFQLYVQGFQNPPTVPEQKKLARLLKKALPAEVVGELFNYDAFLLGLGCMSLNLEAHGGLYVFHSHLNHSCDPSISVRHLEQRTALARVSLIAKKDIEPGEELCITYVNPGLPLEQRRREIMEWGFGVCQCRRCTTEAENHDSAPVGSASMNDLESELKTSLGVM</sequence>
<keyword evidence="3" id="KW-0949">S-adenosyl-L-methionine</keyword>
<dbReference type="SMART" id="SM00317">
    <property type="entry name" value="SET"/>
    <property type="match status" value="1"/>
</dbReference>
<evidence type="ECO:0000313" key="9">
    <source>
        <dbReference type="Proteomes" id="UP000076871"/>
    </source>
</evidence>
<accession>A0A165B5B3</accession>
<dbReference type="GO" id="GO:0045814">
    <property type="term" value="P:negative regulation of gene expression, epigenetic"/>
    <property type="evidence" value="ECO:0007669"/>
    <property type="project" value="TreeGrafter"/>
</dbReference>
<dbReference type="Pfam" id="PF00856">
    <property type="entry name" value="SET"/>
    <property type="match status" value="1"/>
</dbReference>
<gene>
    <name evidence="8" type="ORF">LAESUDRAFT_688324</name>
</gene>
<evidence type="ECO:0000256" key="5">
    <source>
        <dbReference type="ARBA" id="ARBA00044528"/>
    </source>
</evidence>
<evidence type="ECO:0000313" key="8">
    <source>
        <dbReference type="EMBL" id="KZT00270.1"/>
    </source>
</evidence>
<reference evidence="8 9" key="1">
    <citation type="journal article" date="2016" name="Mol. Biol. Evol.">
        <title>Comparative Genomics of Early-Diverging Mushroom-Forming Fungi Provides Insights into the Origins of Lignocellulose Decay Capabilities.</title>
        <authorList>
            <person name="Nagy L.G."/>
            <person name="Riley R."/>
            <person name="Tritt A."/>
            <person name="Adam C."/>
            <person name="Daum C."/>
            <person name="Floudas D."/>
            <person name="Sun H."/>
            <person name="Yadav J.S."/>
            <person name="Pangilinan J."/>
            <person name="Larsson K.H."/>
            <person name="Matsuura K."/>
            <person name="Barry K."/>
            <person name="Labutti K."/>
            <person name="Kuo R."/>
            <person name="Ohm R.A."/>
            <person name="Bhattacharya S.S."/>
            <person name="Shirouzu T."/>
            <person name="Yoshinaga Y."/>
            <person name="Martin F.M."/>
            <person name="Grigoriev I.V."/>
            <person name="Hibbett D.S."/>
        </authorList>
    </citation>
    <scope>NUCLEOTIDE SEQUENCE [LARGE SCALE GENOMIC DNA]</scope>
    <source>
        <strain evidence="8 9">93-53</strain>
    </source>
</reference>
<keyword evidence="9" id="KW-1185">Reference proteome</keyword>
<evidence type="ECO:0000259" key="7">
    <source>
        <dbReference type="PROSITE" id="PS50280"/>
    </source>
</evidence>
<evidence type="ECO:0000256" key="1">
    <source>
        <dbReference type="ARBA" id="ARBA00022603"/>
    </source>
</evidence>
<feature type="domain" description="SET" evidence="7">
    <location>
        <begin position="95"/>
        <end position="379"/>
    </location>
</feature>